<organism evidence="2 3">
    <name type="scientific">Corallococcus coralloides</name>
    <name type="common">Myxococcus coralloides</name>
    <dbReference type="NCBI Taxonomy" id="184914"/>
    <lineage>
        <taxon>Bacteria</taxon>
        <taxon>Pseudomonadati</taxon>
        <taxon>Myxococcota</taxon>
        <taxon>Myxococcia</taxon>
        <taxon>Myxococcales</taxon>
        <taxon>Cystobacterineae</taxon>
        <taxon>Myxococcaceae</taxon>
        <taxon>Corallococcus</taxon>
    </lineage>
</organism>
<protein>
    <submittedName>
        <fullName evidence="2">Kelch motif-containing protein</fullName>
    </submittedName>
</protein>
<gene>
    <name evidence="2" type="ORF">EJ065_4560</name>
</gene>
<evidence type="ECO:0000313" key="3">
    <source>
        <dbReference type="Proteomes" id="UP000288758"/>
    </source>
</evidence>
<dbReference type="Gene3D" id="2.60.40.10">
    <property type="entry name" value="Immunoglobulins"/>
    <property type="match status" value="1"/>
</dbReference>
<dbReference type="InterPro" id="IPR003961">
    <property type="entry name" value="FN3_dom"/>
</dbReference>
<name>A0A410RW38_CORCK</name>
<proteinExistence type="predicted"/>
<dbReference type="InterPro" id="IPR006652">
    <property type="entry name" value="Kelch_1"/>
</dbReference>
<dbReference type="Pfam" id="PF01344">
    <property type="entry name" value="Kelch_1"/>
    <property type="match status" value="3"/>
</dbReference>
<dbReference type="SMART" id="SM00612">
    <property type="entry name" value="Kelch"/>
    <property type="match status" value="14"/>
</dbReference>
<dbReference type="PANTHER" id="PTHR45632">
    <property type="entry name" value="LD33804P"/>
    <property type="match status" value="1"/>
</dbReference>
<feature type="domain" description="Fibronectin type-III" evidence="1">
    <location>
        <begin position="1279"/>
        <end position="1371"/>
    </location>
</feature>
<dbReference type="SUPFAM" id="SSF49265">
    <property type="entry name" value="Fibronectin type III"/>
    <property type="match status" value="1"/>
</dbReference>
<dbReference type="SUPFAM" id="SSF50965">
    <property type="entry name" value="Galactose oxidase, central domain"/>
    <property type="match status" value="1"/>
</dbReference>
<dbReference type="Gene3D" id="2.60.40.3440">
    <property type="match status" value="3"/>
</dbReference>
<dbReference type="SUPFAM" id="SSF117281">
    <property type="entry name" value="Kelch motif"/>
    <property type="match status" value="2"/>
</dbReference>
<dbReference type="NCBIfam" id="NF012211">
    <property type="entry name" value="tand_rpt_95"/>
    <property type="match status" value="3"/>
</dbReference>
<dbReference type="Proteomes" id="UP000288758">
    <property type="component" value="Chromosome"/>
</dbReference>
<dbReference type="Pfam" id="PF17963">
    <property type="entry name" value="Big_9"/>
    <property type="match status" value="3"/>
</dbReference>
<dbReference type="InterPro" id="IPR013783">
    <property type="entry name" value="Ig-like_fold"/>
</dbReference>
<dbReference type="PANTHER" id="PTHR45632:SF26">
    <property type="entry name" value="BTB DOMAIN-CONTAINING PROTEIN"/>
    <property type="match status" value="1"/>
</dbReference>
<dbReference type="InterPro" id="IPR036116">
    <property type="entry name" value="FN3_sf"/>
</dbReference>
<accession>A0A410RW38</accession>
<reference evidence="2 3" key="1">
    <citation type="submission" date="2018-12" db="EMBL/GenBank/DDBJ databases">
        <title>Complete Genome Sequence of the Corallopyronin A producing Myxobacterium Corallococcus coralloides B035.</title>
        <authorList>
            <person name="Bouhired S.M."/>
            <person name="Rupp O."/>
            <person name="Blom J."/>
            <person name="Schaeberle T.F."/>
            <person name="Kehraus S."/>
            <person name="Schiefer A."/>
            <person name="Pfarr K."/>
            <person name="Goesmann A."/>
            <person name="Hoerauf A."/>
            <person name="Koenig G.M."/>
        </authorList>
    </citation>
    <scope>NUCLEOTIDE SEQUENCE [LARGE SCALE GENOMIC DNA]</scope>
    <source>
        <strain evidence="2 3">B035</strain>
    </source>
</reference>
<dbReference type="InterPro" id="IPR037293">
    <property type="entry name" value="Gal_Oxidase_central_sf"/>
</dbReference>
<dbReference type="Gene3D" id="2.130.10.80">
    <property type="entry name" value="Galactose oxidase/kelch, beta-propeller"/>
    <property type="match status" value="6"/>
</dbReference>
<dbReference type="PROSITE" id="PS50853">
    <property type="entry name" value="FN3"/>
    <property type="match status" value="1"/>
</dbReference>
<dbReference type="InterPro" id="IPR011043">
    <property type="entry name" value="Gal_Oxase/kelch_b-propeller"/>
</dbReference>
<evidence type="ECO:0000259" key="1">
    <source>
        <dbReference type="PROSITE" id="PS50853"/>
    </source>
</evidence>
<sequence length="1421" mass="146634">MRAWREAPSEAGARALAHAYFPEWAPGGDAVGSDASPSALRVTVPQTATGTLEVETRGLTFRARRHGVEGQGVPVKDRAAAPHFWAQVGARSTDASGRWVTSRVEEYDVAPEGAPEHRVRYTVEVPEGIVTVRDLGDYLEFADVQGVPQLRMHALVARDAEGLNREGSVQLHGAVRLPGAGPTRYALTGRSLDVAMAVDLRGMQGPVVVDPGWSSTGSMASNRLNHTATLLPSGKVLVTGGRSTYVQSTAMRTVEIHDPLSGTWAGVAPMAEGRVFHTATMLTSGRLLVAGGVTSSAEGVATSELFDPETGSWSPADVMTTSRAFHTATHLQDGRVLVAGGIAPGGARHASAEVFNPATGSWSPVANMAVGRSHAIATLLPSGAVLVSGGGTVNTAEMFNPTTEQWEPAGAPSVNRQSHAATLLPDGKVLVSGGSITGGTTFLASTELFDPSTRLWKALASMGTARCWHSSSLQPDGSVLVLGGSSVDQPNNSGYYNVLATSEIYVPARGTWQQGSSLNKGRAQHTATLLPSGRILATGGIYQVFGVGQTYLNTAEVLESAGQWSQAQAFGAPRMKHTVTPLPSGQLLAVGGEDASGALSTTDLYDRHGARWVGAGWMLVPRTQHTATLLPSGRVLVTGGSDGFAPVPEAELYDAASSQWMPAGRMSVERARHTATLLPSGKVLVTGGASYYGVHDTVELYDPRSGLWTAASPMAVPRASHTATLLPNGKVLVAGGTNGTAPLNTAQVYDPATDTWGSVLTMLTAREDHTATVLSSGKVLLVGGLTTGGGATPEVEQFDPGLNTWTRLTRLGVPRAGHTATLLPSGDVIITGGHSGAESYFNSVERFEATTAAWDYLAPMVTARAGHAATLLPSGEILVSGGRSNAVLASVESFDPVSAAASARPTLDTPRILSPGAAFIATGTRLRGVSDGGGGTTGSSASEAPLVRLMNVESGAVSWVKGVTGWQDGKQFSARAPTVAAGQYLLLVTVQGVTGGRMVRVTDENAAPVALNASLSVSKNTPIAVTLNGVDADSDSLTYAIVQAPQHGTLSGAGASHVYTPQPGYSGLDTFTFRVSDGVADSNLGTVTLRVSNSIPVALAFAVTTSKAKPVQLTLSGQDGDGDALTFRVLSQPSRGTLSGTAPDLTYTPNAGHTGTDSFTYRVNDGTIDSWPVTVTLGTVNLAPVARSASLTTVVGQGVPVTLEATDADGDTLTYSVLQLPSHGTLSGTAPHVIYTPQAGHEGPDTFTFQAHDGTTASPPATVTLTTVAQVPHAPAVPVLRSPADSALVSSGEVTFTWDASLDPEGDAVSYRLELSRDGAVIASLNAAGTTLTLPGTLSPGTYTWRVEAQDSQGHRSGFSPPASFNVTPATLGRMSGGQGLAEAENAPGGFACSAGGPSGWAPWLGTLVVLAWGLRRRRVR</sequence>
<dbReference type="Gene3D" id="2.120.10.80">
    <property type="entry name" value="Kelch-type beta propeller"/>
    <property type="match status" value="2"/>
</dbReference>
<dbReference type="EMBL" id="CP034669">
    <property type="protein sequence ID" value="QAT86110.1"/>
    <property type="molecule type" value="Genomic_DNA"/>
</dbReference>
<dbReference type="CDD" id="cd00063">
    <property type="entry name" value="FN3"/>
    <property type="match status" value="1"/>
</dbReference>
<dbReference type="InterPro" id="IPR015915">
    <property type="entry name" value="Kelch-typ_b-propeller"/>
</dbReference>
<evidence type="ECO:0000313" key="2">
    <source>
        <dbReference type="EMBL" id="QAT86110.1"/>
    </source>
</evidence>